<dbReference type="InterPro" id="IPR052982">
    <property type="entry name" value="SRP1/TIP1-like"/>
</dbReference>
<feature type="chain" id="PRO_5046027431" description="Yeast cell wall synthesis Kre9/Knh1-like N-terminal domain-containing protein" evidence="3">
    <location>
        <begin position="21"/>
        <end position="175"/>
    </location>
</feature>
<evidence type="ECO:0000256" key="2">
    <source>
        <dbReference type="SAM" id="MobiDB-lite"/>
    </source>
</evidence>
<evidence type="ECO:0000313" key="6">
    <source>
        <dbReference type="Proteomes" id="UP001479436"/>
    </source>
</evidence>
<dbReference type="PANTHER" id="PTHR40633:SF1">
    <property type="entry name" value="GPI ANCHORED SERINE-THREONINE RICH PROTEIN (AFU_ORTHOLOGUE AFUA_1G03630)"/>
    <property type="match status" value="1"/>
</dbReference>
<feature type="signal peptide" evidence="3">
    <location>
        <begin position="1"/>
        <end position="20"/>
    </location>
</feature>
<organism evidence="5 6">
    <name type="scientific">Basidiobolus ranarum</name>
    <dbReference type="NCBI Taxonomy" id="34480"/>
    <lineage>
        <taxon>Eukaryota</taxon>
        <taxon>Fungi</taxon>
        <taxon>Fungi incertae sedis</taxon>
        <taxon>Zoopagomycota</taxon>
        <taxon>Entomophthoromycotina</taxon>
        <taxon>Basidiobolomycetes</taxon>
        <taxon>Basidiobolales</taxon>
        <taxon>Basidiobolaceae</taxon>
        <taxon>Basidiobolus</taxon>
    </lineage>
</organism>
<dbReference type="PANTHER" id="PTHR40633">
    <property type="entry name" value="MATRIX PROTEIN, PUTATIVE (AFU_ORTHOLOGUE AFUA_8G05410)-RELATED"/>
    <property type="match status" value="1"/>
</dbReference>
<feature type="region of interest" description="Disordered" evidence="2">
    <location>
        <begin position="120"/>
        <end position="155"/>
    </location>
</feature>
<dbReference type="InterPro" id="IPR018466">
    <property type="entry name" value="Kre9/Knh1-like_N"/>
</dbReference>
<dbReference type="Proteomes" id="UP001479436">
    <property type="component" value="Unassembled WGS sequence"/>
</dbReference>
<dbReference type="EMBL" id="JASJQH010001747">
    <property type="protein sequence ID" value="KAK9760852.1"/>
    <property type="molecule type" value="Genomic_DNA"/>
</dbReference>
<keyword evidence="6" id="KW-1185">Reference proteome</keyword>
<feature type="domain" description="Yeast cell wall synthesis Kre9/Knh1-like N-terminal" evidence="4">
    <location>
        <begin position="29"/>
        <end position="115"/>
    </location>
</feature>
<gene>
    <name evidence="5" type="ORF">K7432_014710</name>
</gene>
<sequence length="175" mass="18465">MYSAVLFAVSGFSLFQMVAGDYALTSPINAIWDAGSEKIITWTETGGASTPATIDLALMSGPPTQLQLLSIIQQGVDSKAGQYKWQIPQDLPAGKQYAIRSGSGPNVKYTPYFEIKSNVPSGSTFNSPPSGNANPGSSNGSTQTPSKPNQGATLSPWMMPMVVPMALGALSRYLQ</sequence>
<proteinExistence type="predicted"/>
<comment type="caution">
    <text evidence="5">The sequence shown here is derived from an EMBL/GenBank/DDBJ whole genome shotgun (WGS) entry which is preliminary data.</text>
</comment>
<evidence type="ECO:0000259" key="4">
    <source>
        <dbReference type="Pfam" id="PF10342"/>
    </source>
</evidence>
<evidence type="ECO:0000256" key="1">
    <source>
        <dbReference type="ARBA" id="ARBA00022729"/>
    </source>
</evidence>
<reference evidence="5 6" key="1">
    <citation type="submission" date="2023-04" db="EMBL/GenBank/DDBJ databases">
        <title>Genome of Basidiobolus ranarum AG-B5.</title>
        <authorList>
            <person name="Stajich J.E."/>
            <person name="Carter-House D."/>
            <person name="Gryganskyi A."/>
        </authorList>
    </citation>
    <scope>NUCLEOTIDE SEQUENCE [LARGE SCALE GENOMIC DNA]</scope>
    <source>
        <strain evidence="5 6">AG-B5</strain>
    </source>
</reference>
<evidence type="ECO:0000313" key="5">
    <source>
        <dbReference type="EMBL" id="KAK9760852.1"/>
    </source>
</evidence>
<feature type="compositionally biased region" description="Polar residues" evidence="2">
    <location>
        <begin position="142"/>
        <end position="153"/>
    </location>
</feature>
<feature type="compositionally biased region" description="Low complexity" evidence="2">
    <location>
        <begin position="126"/>
        <end position="141"/>
    </location>
</feature>
<name>A0ABR2WH49_9FUNG</name>
<evidence type="ECO:0000256" key="3">
    <source>
        <dbReference type="SAM" id="SignalP"/>
    </source>
</evidence>
<accession>A0ABR2WH49</accession>
<protein>
    <recommendedName>
        <fullName evidence="4">Yeast cell wall synthesis Kre9/Knh1-like N-terminal domain-containing protein</fullName>
    </recommendedName>
</protein>
<dbReference type="Pfam" id="PF10342">
    <property type="entry name" value="Kre9_KNH"/>
    <property type="match status" value="1"/>
</dbReference>
<keyword evidence="1 3" id="KW-0732">Signal</keyword>